<evidence type="ECO:0000313" key="2">
    <source>
        <dbReference type="EMBL" id="QUC21281.1"/>
    </source>
</evidence>
<organism evidence="2 3">
    <name type="scientific">Ustilaginoidea virens</name>
    <name type="common">Rice false smut fungus</name>
    <name type="synonym">Villosiclava virens</name>
    <dbReference type="NCBI Taxonomy" id="1159556"/>
    <lineage>
        <taxon>Eukaryota</taxon>
        <taxon>Fungi</taxon>
        <taxon>Dikarya</taxon>
        <taxon>Ascomycota</taxon>
        <taxon>Pezizomycotina</taxon>
        <taxon>Sordariomycetes</taxon>
        <taxon>Hypocreomycetidae</taxon>
        <taxon>Hypocreales</taxon>
        <taxon>Clavicipitaceae</taxon>
        <taxon>Ustilaginoidea</taxon>
    </lineage>
</organism>
<evidence type="ECO:0000256" key="1">
    <source>
        <dbReference type="SAM" id="SignalP"/>
    </source>
</evidence>
<evidence type="ECO:0000313" key="3">
    <source>
        <dbReference type="Proteomes" id="UP000027002"/>
    </source>
</evidence>
<dbReference type="KEGG" id="uvi:66066301"/>
<reference evidence="2" key="1">
    <citation type="submission" date="2020-03" db="EMBL/GenBank/DDBJ databases">
        <title>A mixture of massive structural variations and highly conserved coding sequences in Ustilaginoidea virens genome.</title>
        <authorList>
            <person name="Zhang K."/>
            <person name="Zhao Z."/>
            <person name="Zhang Z."/>
            <person name="Li Y."/>
            <person name="Hsiang T."/>
            <person name="Sun W."/>
        </authorList>
    </citation>
    <scope>NUCLEOTIDE SEQUENCE</scope>
    <source>
        <strain evidence="2">UV-8b</strain>
    </source>
</reference>
<dbReference type="OrthoDB" id="5586352at2759"/>
<sequence length="105" mass="11004">MKLALELVLLASAAMAASLPRAHCPAKGCYSDPIHPSCPPDRACPQYIISATACPWPCGKAKDAPPVPPGCSQRCKPCKQEVCPLVCQCEIICTSGPCHSSQAVQ</sequence>
<dbReference type="GeneID" id="66066301"/>
<feature type="signal peptide" evidence="1">
    <location>
        <begin position="1"/>
        <end position="16"/>
    </location>
</feature>
<keyword evidence="3" id="KW-1185">Reference proteome</keyword>
<gene>
    <name evidence="2" type="ORF">UV8b_05524</name>
</gene>
<keyword evidence="1" id="KW-0732">Signal</keyword>
<accession>A0A8E5HTJ4</accession>
<dbReference type="Proteomes" id="UP000027002">
    <property type="component" value="Chromosome 4"/>
</dbReference>
<protein>
    <submittedName>
        <fullName evidence="2">Uncharacterized protein</fullName>
    </submittedName>
</protein>
<dbReference type="AlphaFoldDB" id="A0A8E5HTJ4"/>
<dbReference type="EMBL" id="CP072756">
    <property type="protein sequence ID" value="QUC21281.1"/>
    <property type="molecule type" value="Genomic_DNA"/>
</dbReference>
<name>A0A8E5HTJ4_USTVR</name>
<dbReference type="RefSeq" id="XP_042998954.1">
    <property type="nucleotide sequence ID" value="XM_043143021.1"/>
</dbReference>
<proteinExistence type="predicted"/>
<feature type="chain" id="PRO_5034506969" evidence="1">
    <location>
        <begin position="17"/>
        <end position="105"/>
    </location>
</feature>